<protein>
    <submittedName>
        <fullName evidence="1">Uncharacterized protein</fullName>
    </submittedName>
</protein>
<proteinExistence type="predicted"/>
<evidence type="ECO:0000313" key="1">
    <source>
        <dbReference type="EMBL" id="KAJ3529060.1"/>
    </source>
</evidence>
<organism evidence="1 2">
    <name type="scientific">Phlebia brevispora</name>
    <dbReference type="NCBI Taxonomy" id="194682"/>
    <lineage>
        <taxon>Eukaryota</taxon>
        <taxon>Fungi</taxon>
        <taxon>Dikarya</taxon>
        <taxon>Basidiomycota</taxon>
        <taxon>Agaricomycotina</taxon>
        <taxon>Agaricomycetes</taxon>
        <taxon>Polyporales</taxon>
        <taxon>Meruliaceae</taxon>
        <taxon>Phlebia</taxon>
    </lineage>
</organism>
<keyword evidence="2" id="KW-1185">Reference proteome</keyword>
<sequence>MAYVSLAIIVARCSTSTATTTTTSTTTVTTMSEEGYPSSGWERSDSDHPNMPPATQYQSRDSLDAHTGVPPTPTRTTSPPRLSVDSPHRASNMRRRDSAAPAATPISVHPPEDDGVLETSFEENVLRALCDLDCGVPLLLDRIKQSMVSCKEVATFFKKRAVLEEEYARNLQKLARNTMKEYQSSDGKAGSFVSAWSSLMKMHEVIGDHRLQWARGLNEMSVELNKIASDCDQERKSTKDLATRYERALQEAESATEKSKARVEVTAEELERVLLQKEGESLKDNAVQGRSPGGVSGKRVIGKAVAKGGMLLKGKNPESVPKIQRQEDDIRARMSAASDTYRKNVTDTQAIRQEYFNFQLPRILRVNILYPLYSFVCFSRSGPLNSQALHSVSGNLDLGTQYHLNRFGMQFEATVLNEGTTLTPIDEGKAGLKNIIESIDNRADFKAYMHSYAFAHGGINRGPRRNGPPEDGFVRLVLFPVLHCIS</sequence>
<dbReference type="EMBL" id="JANHOG010001972">
    <property type="protein sequence ID" value="KAJ3529060.1"/>
    <property type="molecule type" value="Genomic_DNA"/>
</dbReference>
<comment type="caution">
    <text evidence="1">The sequence shown here is derived from an EMBL/GenBank/DDBJ whole genome shotgun (WGS) entry which is preliminary data.</text>
</comment>
<name>A0ACC1RZQ3_9APHY</name>
<evidence type="ECO:0000313" key="2">
    <source>
        <dbReference type="Proteomes" id="UP001148662"/>
    </source>
</evidence>
<accession>A0ACC1RZQ3</accession>
<dbReference type="Proteomes" id="UP001148662">
    <property type="component" value="Unassembled WGS sequence"/>
</dbReference>
<gene>
    <name evidence="1" type="ORF">NM688_g7906</name>
</gene>
<reference evidence="1" key="1">
    <citation type="submission" date="2022-07" db="EMBL/GenBank/DDBJ databases">
        <title>Genome Sequence of Phlebia brevispora.</title>
        <authorList>
            <person name="Buettner E."/>
        </authorList>
    </citation>
    <scope>NUCLEOTIDE SEQUENCE</scope>
    <source>
        <strain evidence="1">MPL23</strain>
    </source>
</reference>